<gene>
    <name evidence="2" type="ORF">GOB93_13780</name>
</gene>
<feature type="region of interest" description="Disordered" evidence="1">
    <location>
        <begin position="74"/>
        <end position="99"/>
    </location>
</feature>
<proteinExistence type="predicted"/>
<dbReference type="Proteomes" id="UP000635278">
    <property type="component" value="Unassembled WGS sequence"/>
</dbReference>
<dbReference type="EMBL" id="WOTB01000019">
    <property type="protein sequence ID" value="NHN85704.1"/>
    <property type="molecule type" value="Genomic_DNA"/>
</dbReference>
<comment type="caution">
    <text evidence="2">The sequence shown here is derived from an EMBL/GenBank/DDBJ whole genome shotgun (WGS) entry which is preliminary data.</text>
</comment>
<evidence type="ECO:0000313" key="2">
    <source>
        <dbReference type="EMBL" id="NHN85704.1"/>
    </source>
</evidence>
<organism evidence="2 3">
    <name type="scientific">Acetobacter musti</name>
    <dbReference type="NCBI Taxonomy" id="864732"/>
    <lineage>
        <taxon>Bacteria</taxon>
        <taxon>Pseudomonadati</taxon>
        <taxon>Pseudomonadota</taxon>
        <taxon>Alphaproteobacteria</taxon>
        <taxon>Acetobacterales</taxon>
        <taxon>Acetobacteraceae</taxon>
        <taxon>Acetobacter</taxon>
    </lineage>
</organism>
<dbReference type="RefSeq" id="WP_173584091.1">
    <property type="nucleotide sequence ID" value="NZ_WOTB01000019.1"/>
</dbReference>
<evidence type="ECO:0000313" key="3">
    <source>
        <dbReference type="Proteomes" id="UP000635278"/>
    </source>
</evidence>
<sequence>MTTRDRLCAAIKSRSNVSFTYHGRALTGSPHAVGKGDGEERVLIYVGSDDHKKVEPPGGQWKCLPIADLSDVATDSSPFHAGHPGKHEKTGLHEIDVSL</sequence>
<keyword evidence="3" id="KW-1185">Reference proteome</keyword>
<feature type="compositionally biased region" description="Basic and acidic residues" evidence="1">
    <location>
        <begin position="85"/>
        <end position="99"/>
    </location>
</feature>
<accession>A0ABX0JW34</accession>
<protein>
    <submittedName>
        <fullName evidence="2">Uncharacterized protein</fullName>
    </submittedName>
</protein>
<name>A0ABX0JW34_9PROT</name>
<reference evidence="2 3" key="1">
    <citation type="journal article" date="2020" name="Int. J. Syst. Evol. Microbiol.">
        <title>Novel acetic acid bacteria from cider fermentations: Acetobacter conturbans sp. nov. and Acetobacter fallax sp. nov.</title>
        <authorList>
            <person name="Sombolestani A.S."/>
            <person name="Cleenwerck I."/>
            <person name="Cnockaert M."/>
            <person name="Borremans W."/>
            <person name="Wieme A.D."/>
            <person name="De Vuyst L."/>
            <person name="Vandamme P."/>
        </authorList>
    </citation>
    <scope>NUCLEOTIDE SEQUENCE [LARGE SCALE GENOMIC DNA]</scope>
    <source>
        <strain evidence="2 3">LMG 30640</strain>
    </source>
</reference>
<evidence type="ECO:0000256" key="1">
    <source>
        <dbReference type="SAM" id="MobiDB-lite"/>
    </source>
</evidence>